<dbReference type="GO" id="GO:0005634">
    <property type="term" value="C:nucleus"/>
    <property type="evidence" value="ECO:0007669"/>
    <property type="project" value="TreeGrafter"/>
</dbReference>
<protein>
    <submittedName>
        <fullName evidence="1">Uncharacterized protein</fullName>
    </submittedName>
</protein>
<dbReference type="InterPro" id="IPR010487">
    <property type="entry name" value="NGRN/Rrg9"/>
</dbReference>
<dbReference type="EMBL" id="GANO01004566">
    <property type="protein sequence ID" value="JAB55305.1"/>
    <property type="molecule type" value="mRNA"/>
</dbReference>
<name>U5ET21_9DIPT</name>
<organism evidence="1">
    <name type="scientific">Corethrella appendiculata</name>
    <dbReference type="NCBI Taxonomy" id="1370023"/>
    <lineage>
        <taxon>Eukaryota</taxon>
        <taxon>Metazoa</taxon>
        <taxon>Ecdysozoa</taxon>
        <taxon>Arthropoda</taxon>
        <taxon>Hexapoda</taxon>
        <taxon>Insecta</taxon>
        <taxon>Pterygota</taxon>
        <taxon>Neoptera</taxon>
        <taxon>Endopterygota</taxon>
        <taxon>Diptera</taxon>
        <taxon>Nematocera</taxon>
        <taxon>Culicoidea</taxon>
        <taxon>Chaoboridae</taxon>
        <taxon>Corethrella</taxon>
    </lineage>
</organism>
<dbReference type="PANTHER" id="PTHR13475">
    <property type="entry name" value="NEUGRIN"/>
    <property type="match status" value="1"/>
</dbReference>
<evidence type="ECO:0000313" key="1">
    <source>
        <dbReference type="EMBL" id="JAB55305.1"/>
    </source>
</evidence>
<dbReference type="AlphaFoldDB" id="U5ET21"/>
<dbReference type="Pfam" id="PF06413">
    <property type="entry name" value="Neugrin"/>
    <property type="match status" value="1"/>
</dbReference>
<reference evidence="1" key="1">
    <citation type="journal article" date="2014" name="Insect Biochem. Mol. Biol.">
        <title>An insight into the sialome of the frog biting fly, Corethrella appendiculata.</title>
        <authorList>
            <person name="Ribeiro J.M.C."/>
            <person name="Chagas A.C."/>
            <person name="Pham V.M."/>
            <person name="Lounibos L.P."/>
            <person name="Calvo E."/>
        </authorList>
    </citation>
    <scope>NUCLEOTIDE SEQUENCE</scope>
    <source>
        <tissue evidence="1">Salivary glands</tissue>
    </source>
</reference>
<sequence length="366" mass="43375">MLKNLIKFSLNCNKSNQYRHYVRRIRNPVTDKTLEKFSEDDIPVDPESFDYADSNFFNVHKMHKQFQREEKEFKDKVASWMVGNKYFRHKQKNFLTWSEKEQIRYLHSNDPHEWTVAKLVESFPADSYAISKLIKSKWTPENSKRIVKHDESVKKNWKEFCSNSLEDEIDPDFAEHLRKFAKRDFDEVCKPKFERKRLYDVVPQPVNTEFADIITSCKGYQVEKIEDENRQIASGSAEMDISTATPPKDDMFLLGEIENKAPAIFKFPATEEKEEEENEESLETMPDEQVITLKQEDVTTPMKIKKYNDIVVKERPNNFNSTVPIREFIHIPKKLYKRGATYKIDDCFYDDDGEFLYRVPGLIDKK</sequence>
<dbReference type="PANTHER" id="PTHR13475:SF3">
    <property type="entry name" value="NEUGRIN"/>
    <property type="match status" value="1"/>
</dbReference>
<proteinExistence type="evidence at transcript level"/>
<accession>U5ET21</accession>